<dbReference type="SUPFAM" id="SSF53098">
    <property type="entry name" value="Ribonuclease H-like"/>
    <property type="match status" value="1"/>
</dbReference>
<accession>A0A5C7IMF1</accession>
<dbReference type="Pfam" id="PF05699">
    <property type="entry name" value="Dimer_Tnp_hAT"/>
    <property type="match status" value="1"/>
</dbReference>
<comment type="caution">
    <text evidence="3">The sequence shown here is derived from an EMBL/GenBank/DDBJ whole genome shotgun (WGS) entry which is preliminary data.</text>
</comment>
<evidence type="ECO:0000256" key="1">
    <source>
        <dbReference type="SAM" id="MobiDB-lite"/>
    </source>
</evidence>
<proteinExistence type="predicted"/>
<feature type="compositionally biased region" description="Low complexity" evidence="1">
    <location>
        <begin position="40"/>
        <end position="50"/>
    </location>
</feature>
<feature type="compositionally biased region" description="Polar residues" evidence="1">
    <location>
        <begin position="51"/>
        <end position="60"/>
    </location>
</feature>
<keyword evidence="4" id="KW-1185">Reference proteome</keyword>
<gene>
    <name evidence="3" type="ORF">EZV62_004581</name>
</gene>
<sequence length="129" mass="14412">MKVMECYFPSLYGNGSSDEIIKIQEVLLRMVGKYDKKSKASQASNNSLSNPTYVSPSQSIMGPPKKKMSQFDQYITECIARDILNIPVSTVAFESAFSASGINNHIVKNLSDATLKVERKRMMNVIDDH</sequence>
<dbReference type="InterPro" id="IPR012337">
    <property type="entry name" value="RNaseH-like_sf"/>
</dbReference>
<evidence type="ECO:0000313" key="3">
    <source>
        <dbReference type="EMBL" id="TXG69646.1"/>
    </source>
</evidence>
<dbReference type="EMBL" id="VAHF01000002">
    <property type="protein sequence ID" value="TXG69646.1"/>
    <property type="molecule type" value="Genomic_DNA"/>
</dbReference>
<evidence type="ECO:0000259" key="2">
    <source>
        <dbReference type="Pfam" id="PF05699"/>
    </source>
</evidence>
<protein>
    <recommendedName>
        <fullName evidence="2">HAT C-terminal dimerisation domain-containing protein</fullName>
    </recommendedName>
</protein>
<feature type="domain" description="HAT C-terminal dimerisation" evidence="2">
    <location>
        <begin position="79"/>
        <end position="116"/>
    </location>
</feature>
<dbReference type="InterPro" id="IPR008906">
    <property type="entry name" value="HATC_C_dom"/>
</dbReference>
<dbReference type="GO" id="GO:0046983">
    <property type="term" value="F:protein dimerization activity"/>
    <property type="evidence" value="ECO:0007669"/>
    <property type="project" value="InterPro"/>
</dbReference>
<dbReference type="AlphaFoldDB" id="A0A5C7IMF1"/>
<feature type="region of interest" description="Disordered" evidence="1">
    <location>
        <begin position="39"/>
        <end position="65"/>
    </location>
</feature>
<evidence type="ECO:0000313" key="4">
    <source>
        <dbReference type="Proteomes" id="UP000323000"/>
    </source>
</evidence>
<dbReference type="OrthoDB" id="1937726at2759"/>
<reference evidence="4" key="1">
    <citation type="journal article" date="2019" name="Gigascience">
        <title>De novo genome assembly of the endangered Acer yangbiense, a plant species with extremely small populations endemic to Yunnan Province, China.</title>
        <authorList>
            <person name="Yang J."/>
            <person name="Wariss H.M."/>
            <person name="Tao L."/>
            <person name="Zhang R."/>
            <person name="Yun Q."/>
            <person name="Hollingsworth P."/>
            <person name="Dao Z."/>
            <person name="Luo G."/>
            <person name="Guo H."/>
            <person name="Ma Y."/>
            <person name="Sun W."/>
        </authorList>
    </citation>
    <scope>NUCLEOTIDE SEQUENCE [LARGE SCALE GENOMIC DNA]</scope>
    <source>
        <strain evidence="4">cv. Malutang</strain>
    </source>
</reference>
<dbReference type="Proteomes" id="UP000323000">
    <property type="component" value="Chromosome 2"/>
</dbReference>
<name>A0A5C7IMF1_9ROSI</name>
<organism evidence="3 4">
    <name type="scientific">Acer yangbiense</name>
    <dbReference type="NCBI Taxonomy" id="1000413"/>
    <lineage>
        <taxon>Eukaryota</taxon>
        <taxon>Viridiplantae</taxon>
        <taxon>Streptophyta</taxon>
        <taxon>Embryophyta</taxon>
        <taxon>Tracheophyta</taxon>
        <taxon>Spermatophyta</taxon>
        <taxon>Magnoliopsida</taxon>
        <taxon>eudicotyledons</taxon>
        <taxon>Gunneridae</taxon>
        <taxon>Pentapetalae</taxon>
        <taxon>rosids</taxon>
        <taxon>malvids</taxon>
        <taxon>Sapindales</taxon>
        <taxon>Sapindaceae</taxon>
        <taxon>Hippocastanoideae</taxon>
        <taxon>Acereae</taxon>
        <taxon>Acer</taxon>
    </lineage>
</organism>